<proteinExistence type="predicted"/>
<dbReference type="InterPro" id="IPR028098">
    <property type="entry name" value="Glyco_trans_4-like_N"/>
</dbReference>
<feature type="domain" description="Glycosyltransferase subfamily 4-like N-terminal" evidence="3">
    <location>
        <begin position="16"/>
        <end position="170"/>
    </location>
</feature>
<name>A0ABW9VA28_9BURK</name>
<dbReference type="Proteomes" id="UP000449678">
    <property type="component" value="Unassembled WGS sequence"/>
</dbReference>
<dbReference type="RefSeq" id="WP_160991858.1">
    <property type="nucleotide sequence ID" value="NZ_WWCO01000015.1"/>
</dbReference>
<dbReference type="Pfam" id="PF13439">
    <property type="entry name" value="Glyco_transf_4"/>
    <property type="match status" value="1"/>
</dbReference>
<evidence type="ECO:0000256" key="1">
    <source>
        <dbReference type="ARBA" id="ARBA00022679"/>
    </source>
</evidence>
<organism evidence="4 5">
    <name type="scientific">Duganella lactea</name>
    <dbReference type="NCBI Taxonomy" id="2692173"/>
    <lineage>
        <taxon>Bacteria</taxon>
        <taxon>Pseudomonadati</taxon>
        <taxon>Pseudomonadota</taxon>
        <taxon>Betaproteobacteria</taxon>
        <taxon>Burkholderiales</taxon>
        <taxon>Oxalobacteraceae</taxon>
        <taxon>Telluria group</taxon>
        <taxon>Duganella</taxon>
    </lineage>
</organism>
<evidence type="ECO:0000313" key="4">
    <source>
        <dbReference type="EMBL" id="MYM36494.1"/>
    </source>
</evidence>
<reference evidence="4 5" key="1">
    <citation type="submission" date="2019-12" db="EMBL/GenBank/DDBJ databases">
        <title>Novel species isolated from a subtropical stream in China.</title>
        <authorList>
            <person name="Lu H."/>
        </authorList>
    </citation>
    <scope>NUCLEOTIDE SEQUENCE [LARGE SCALE GENOMIC DNA]</scope>
    <source>
        <strain evidence="4 5">FT94W</strain>
    </source>
</reference>
<comment type="caution">
    <text evidence="4">The sequence shown here is derived from an EMBL/GenBank/DDBJ whole genome shotgun (WGS) entry which is preliminary data.</text>
</comment>
<dbReference type="EMBL" id="WWCO01000015">
    <property type="protein sequence ID" value="MYM36494.1"/>
    <property type="molecule type" value="Genomic_DNA"/>
</dbReference>
<protein>
    <submittedName>
        <fullName evidence="4">Glycosyltransferase</fullName>
    </submittedName>
</protein>
<dbReference type="CDD" id="cd03809">
    <property type="entry name" value="GT4_MtfB-like"/>
    <property type="match status" value="1"/>
</dbReference>
<evidence type="ECO:0000313" key="5">
    <source>
        <dbReference type="Proteomes" id="UP000449678"/>
    </source>
</evidence>
<feature type="domain" description="Glycosyl transferase family 1" evidence="2">
    <location>
        <begin position="191"/>
        <end position="343"/>
    </location>
</feature>
<dbReference type="PANTHER" id="PTHR46401:SF2">
    <property type="entry name" value="GLYCOSYLTRANSFERASE WBBK-RELATED"/>
    <property type="match status" value="1"/>
</dbReference>
<dbReference type="SUPFAM" id="SSF53756">
    <property type="entry name" value="UDP-Glycosyltransferase/glycogen phosphorylase"/>
    <property type="match status" value="1"/>
</dbReference>
<accession>A0ABW9VA28</accession>
<keyword evidence="1" id="KW-0808">Transferase</keyword>
<dbReference type="Pfam" id="PF00534">
    <property type="entry name" value="Glycos_transf_1"/>
    <property type="match status" value="1"/>
</dbReference>
<evidence type="ECO:0000259" key="2">
    <source>
        <dbReference type="Pfam" id="PF00534"/>
    </source>
</evidence>
<dbReference type="PANTHER" id="PTHR46401">
    <property type="entry name" value="GLYCOSYLTRANSFERASE WBBK-RELATED"/>
    <property type="match status" value="1"/>
</dbReference>
<evidence type="ECO:0000259" key="3">
    <source>
        <dbReference type="Pfam" id="PF13439"/>
    </source>
</evidence>
<dbReference type="InterPro" id="IPR001296">
    <property type="entry name" value="Glyco_trans_1"/>
</dbReference>
<dbReference type="Gene3D" id="3.40.50.2000">
    <property type="entry name" value="Glycogen Phosphorylase B"/>
    <property type="match status" value="2"/>
</dbReference>
<gene>
    <name evidence="4" type="ORF">GTP38_19380</name>
</gene>
<sequence>MRIGLDLHVVDGIFQGSRSHVLEVFSRVAKLCPEMEFIALLDKVEQFKRDHPGFNLPNVRVERLPHTGAVRRLTRELPRLQRALKLDLLHSQYIIPLPSRSRTMVTIHDVLFESHPQFFQPMFRWRSRILMRLAAYRSEHVFTVSQFSKGELERRYRLPSERVTVTPNGVTGSRFYPGADGAEMLARRGLENGNYLLTVGRLEPRKNHVTLLKAYAQLGEDAPPLVIVGQKDFGFAAMLAEVAGSRLRDRIIVLEDVAEAELPVLYRHCMAFAYPSLAEGFGMPPLEAMASGVPVIVADNTALTEVVGQAGLLVGSTDVDGLAAALREVIASPATRARLIAQGLAQAQTFSWDIAAAEVALRYRQLAQKIAHKN</sequence>
<keyword evidence="5" id="KW-1185">Reference proteome</keyword>